<evidence type="ECO:0000256" key="1">
    <source>
        <dbReference type="SAM" id="MobiDB-lite"/>
    </source>
</evidence>
<reference evidence="2" key="1">
    <citation type="submission" date="2020-11" db="EMBL/GenBank/DDBJ databases">
        <authorList>
            <person name="Koelle M."/>
            <person name="Horta M.A.C."/>
            <person name="Nowrousian M."/>
            <person name="Ohm R.A."/>
            <person name="Benz P."/>
            <person name="Pilgard A."/>
        </authorList>
    </citation>
    <scope>NUCLEOTIDE SEQUENCE</scope>
    <source>
        <strain evidence="2">FPRL280</strain>
    </source>
</reference>
<proteinExistence type="predicted"/>
<dbReference type="AlphaFoldDB" id="A0A8H7U434"/>
<comment type="caution">
    <text evidence="2">The sequence shown here is derived from an EMBL/GenBank/DDBJ whole genome shotgun (WGS) entry which is preliminary data.</text>
</comment>
<organism evidence="2 3">
    <name type="scientific">Rhodonia placenta</name>
    <dbReference type="NCBI Taxonomy" id="104341"/>
    <lineage>
        <taxon>Eukaryota</taxon>
        <taxon>Fungi</taxon>
        <taxon>Dikarya</taxon>
        <taxon>Basidiomycota</taxon>
        <taxon>Agaricomycotina</taxon>
        <taxon>Agaricomycetes</taxon>
        <taxon>Polyporales</taxon>
        <taxon>Adustoporiaceae</taxon>
        <taxon>Rhodonia</taxon>
    </lineage>
</organism>
<name>A0A8H7U434_9APHY</name>
<protein>
    <submittedName>
        <fullName evidence="2">Uncharacterized protein</fullName>
    </submittedName>
</protein>
<evidence type="ECO:0000313" key="3">
    <source>
        <dbReference type="Proteomes" id="UP000639403"/>
    </source>
</evidence>
<gene>
    <name evidence="2" type="ORF">IEO21_03534</name>
</gene>
<dbReference type="Proteomes" id="UP000639403">
    <property type="component" value="Unassembled WGS sequence"/>
</dbReference>
<reference evidence="2" key="2">
    <citation type="journal article" name="Front. Microbiol.">
        <title>Degradative Capacity of Two Strains of Rhodonia placenta: From Phenotype to Genotype.</title>
        <authorList>
            <person name="Kolle M."/>
            <person name="Horta M.A.C."/>
            <person name="Nowrousian M."/>
            <person name="Ohm R.A."/>
            <person name="Benz J.P."/>
            <person name="Pilgard A."/>
        </authorList>
    </citation>
    <scope>NUCLEOTIDE SEQUENCE</scope>
    <source>
        <strain evidence="2">FPRL280</strain>
    </source>
</reference>
<feature type="region of interest" description="Disordered" evidence="1">
    <location>
        <begin position="78"/>
        <end position="104"/>
    </location>
</feature>
<accession>A0A8H7U434</accession>
<dbReference type="EMBL" id="JADOXO010000045">
    <property type="protein sequence ID" value="KAF9817274.1"/>
    <property type="molecule type" value="Genomic_DNA"/>
</dbReference>
<sequence length="144" mass="15853">MQHVVPSPIHDPRSHSPLLGYVGSEVSTTPATVAPSVYSAHPVLASLDIPKQTASQPRALREELARRMRGIEEHVAELRRQESSGTVSRTSASTSHTEEAPAYGLYGDDNAALRRHIEYLEMEVERLRAAQGELDELPPAYNDD</sequence>
<evidence type="ECO:0000313" key="2">
    <source>
        <dbReference type="EMBL" id="KAF9817274.1"/>
    </source>
</evidence>
<feature type="compositionally biased region" description="Polar residues" evidence="1">
    <location>
        <begin position="83"/>
        <end position="95"/>
    </location>
</feature>